<dbReference type="OrthoDB" id="103349at2759"/>
<name>A0A6A6RRL2_9PLEO</name>
<accession>A0A6A6RRL2</accession>
<reference evidence="1" key="1">
    <citation type="journal article" date="2020" name="Stud. Mycol.">
        <title>101 Dothideomycetes genomes: a test case for predicting lifestyles and emergence of pathogens.</title>
        <authorList>
            <person name="Haridas S."/>
            <person name="Albert R."/>
            <person name="Binder M."/>
            <person name="Bloem J."/>
            <person name="Labutti K."/>
            <person name="Salamov A."/>
            <person name="Andreopoulos B."/>
            <person name="Baker S."/>
            <person name="Barry K."/>
            <person name="Bills G."/>
            <person name="Bluhm B."/>
            <person name="Cannon C."/>
            <person name="Castanera R."/>
            <person name="Culley D."/>
            <person name="Daum C."/>
            <person name="Ezra D."/>
            <person name="Gonzalez J."/>
            <person name="Henrissat B."/>
            <person name="Kuo A."/>
            <person name="Liang C."/>
            <person name="Lipzen A."/>
            <person name="Lutzoni F."/>
            <person name="Magnuson J."/>
            <person name="Mondo S."/>
            <person name="Nolan M."/>
            <person name="Ohm R."/>
            <person name="Pangilinan J."/>
            <person name="Park H.-J."/>
            <person name="Ramirez L."/>
            <person name="Alfaro M."/>
            <person name="Sun H."/>
            <person name="Tritt A."/>
            <person name="Yoshinaga Y."/>
            <person name="Zwiers L.-H."/>
            <person name="Turgeon B."/>
            <person name="Goodwin S."/>
            <person name="Spatafora J."/>
            <person name="Crous P."/>
            <person name="Grigoriev I."/>
        </authorList>
    </citation>
    <scope>NUCLEOTIDE SEQUENCE</scope>
    <source>
        <strain evidence="1">CBS 473.64</strain>
    </source>
</reference>
<gene>
    <name evidence="1" type="ORF">P280DRAFT_521786</name>
</gene>
<evidence type="ECO:0000313" key="1">
    <source>
        <dbReference type="EMBL" id="KAF2636878.1"/>
    </source>
</evidence>
<protein>
    <submittedName>
        <fullName evidence="1">Uncharacterized protein</fullName>
    </submittedName>
</protein>
<organism evidence="1 2">
    <name type="scientific">Massarina eburnea CBS 473.64</name>
    <dbReference type="NCBI Taxonomy" id="1395130"/>
    <lineage>
        <taxon>Eukaryota</taxon>
        <taxon>Fungi</taxon>
        <taxon>Dikarya</taxon>
        <taxon>Ascomycota</taxon>
        <taxon>Pezizomycotina</taxon>
        <taxon>Dothideomycetes</taxon>
        <taxon>Pleosporomycetidae</taxon>
        <taxon>Pleosporales</taxon>
        <taxon>Massarineae</taxon>
        <taxon>Massarinaceae</taxon>
        <taxon>Massarina</taxon>
    </lineage>
</organism>
<dbReference type="AlphaFoldDB" id="A0A6A6RRL2"/>
<sequence length="77" mass="8788">MSTAPQRDMPDYEGYVNEKVDTALRELIEKYRGVYGEGSDVLHSQWLQISRLLGLAGEDVLPRPMMTDEVKAWDSTK</sequence>
<keyword evidence="2" id="KW-1185">Reference proteome</keyword>
<dbReference type="EMBL" id="MU006796">
    <property type="protein sequence ID" value="KAF2636878.1"/>
    <property type="molecule type" value="Genomic_DNA"/>
</dbReference>
<evidence type="ECO:0000313" key="2">
    <source>
        <dbReference type="Proteomes" id="UP000799753"/>
    </source>
</evidence>
<proteinExistence type="predicted"/>
<dbReference type="Proteomes" id="UP000799753">
    <property type="component" value="Unassembled WGS sequence"/>
</dbReference>